<keyword evidence="3" id="KW-1185">Reference proteome</keyword>
<dbReference type="Gene3D" id="1.20.120.450">
    <property type="entry name" value="dinb family like domain"/>
    <property type="match status" value="1"/>
</dbReference>
<proteinExistence type="predicted"/>
<dbReference type="Pfam" id="PF12867">
    <property type="entry name" value="DinB_2"/>
    <property type="match status" value="1"/>
</dbReference>
<dbReference type="RefSeq" id="WP_205723193.1">
    <property type="nucleotide sequence ID" value="NZ_CP070608.1"/>
</dbReference>
<sequence length="177" mass="20877">MLHYTKEDLIQEFKQRHLDFFQYLNSLTNEEFAIGRNTKWSAAQELDHILKSIKPLSSILPNKKLIINKFGKGRGISSDYYTLTNRYKTKLSEGYKAFGNFLPVKVNGYERANLLNQFFQITNKIENTLEQYSEEELNTLRIPHPLLGMLTIKEMMYFTNYHVLHHKNNIINNLNTN</sequence>
<dbReference type="KEGG" id="fuv:JR347_06255"/>
<name>A0A975A1Q6_9BACT</name>
<dbReference type="AlphaFoldDB" id="A0A975A1Q6"/>
<dbReference type="InterPro" id="IPR034660">
    <property type="entry name" value="DinB/YfiT-like"/>
</dbReference>
<dbReference type="InterPro" id="IPR024775">
    <property type="entry name" value="DinB-like"/>
</dbReference>
<evidence type="ECO:0000259" key="1">
    <source>
        <dbReference type="Pfam" id="PF12867"/>
    </source>
</evidence>
<evidence type="ECO:0000313" key="3">
    <source>
        <dbReference type="Proteomes" id="UP000662783"/>
    </source>
</evidence>
<dbReference type="EMBL" id="CP070608">
    <property type="protein sequence ID" value="QSE98679.1"/>
    <property type="molecule type" value="Genomic_DNA"/>
</dbReference>
<protein>
    <submittedName>
        <fullName evidence="2">DinB family protein</fullName>
    </submittedName>
</protein>
<evidence type="ECO:0000313" key="2">
    <source>
        <dbReference type="EMBL" id="QSE98679.1"/>
    </source>
</evidence>
<organism evidence="2 3">
    <name type="scientific">Fulvivirga lutea</name>
    <dbReference type="NCBI Taxonomy" id="2810512"/>
    <lineage>
        <taxon>Bacteria</taxon>
        <taxon>Pseudomonadati</taxon>
        <taxon>Bacteroidota</taxon>
        <taxon>Cytophagia</taxon>
        <taxon>Cytophagales</taxon>
        <taxon>Fulvivirgaceae</taxon>
        <taxon>Fulvivirga</taxon>
    </lineage>
</organism>
<dbReference type="Proteomes" id="UP000662783">
    <property type="component" value="Chromosome"/>
</dbReference>
<gene>
    <name evidence="2" type="ORF">JR347_06255</name>
</gene>
<accession>A0A975A1Q6</accession>
<reference evidence="2" key="1">
    <citation type="submission" date="2021-02" db="EMBL/GenBank/DDBJ databases">
        <title>Fulvivirga sp. S481 isolated from sea water.</title>
        <authorList>
            <person name="Bae S.S."/>
            <person name="Baek K."/>
        </authorList>
    </citation>
    <scope>NUCLEOTIDE SEQUENCE</scope>
    <source>
        <strain evidence="2">S481</strain>
    </source>
</reference>
<dbReference type="SUPFAM" id="SSF109854">
    <property type="entry name" value="DinB/YfiT-like putative metalloenzymes"/>
    <property type="match status" value="1"/>
</dbReference>
<feature type="domain" description="DinB-like" evidence="1">
    <location>
        <begin position="19"/>
        <end position="167"/>
    </location>
</feature>